<accession>A0A7M1RTJ0</accession>
<dbReference type="GeneID" id="65131734"/>
<name>A0A7M1RTJ0_9CAUD</name>
<proteinExistence type="predicted"/>
<reference evidence="1 2" key="1">
    <citation type="submission" date="2020-07" db="EMBL/GenBank/DDBJ databases">
        <title>Taxonomic proposal: Crassvirales, a new order of highly abundant and diverse bacterial viruses.</title>
        <authorList>
            <person name="Shkoporov A.N."/>
            <person name="Stockdale S.R."/>
            <person name="Guerin E."/>
            <person name="Ross R.P."/>
            <person name="Hill C."/>
        </authorList>
    </citation>
    <scope>NUCLEOTIDE SEQUENCE [LARGE SCALE GENOMIC DNA]</scope>
</reference>
<keyword evidence="2" id="KW-1185">Reference proteome</keyword>
<organism evidence="1 2">
    <name type="scientific">uncultured phage cr125_1</name>
    <dbReference type="NCBI Taxonomy" id="2772091"/>
    <lineage>
        <taxon>Viruses</taxon>
        <taxon>Duplodnaviria</taxon>
        <taxon>Heunggongvirae</taxon>
        <taxon>Uroviricota</taxon>
        <taxon>Caudoviricetes</taxon>
        <taxon>Crassvirales</taxon>
        <taxon>Suoliviridae</taxon>
        <taxon>Uncouvirinae</taxon>
        <taxon>Aurodevirus</taxon>
        <taxon>Aurodevirus hominis</taxon>
    </lineage>
</organism>
<dbReference type="EMBL" id="MT774407">
    <property type="protein sequence ID" value="QOR57586.1"/>
    <property type="molecule type" value="Genomic_DNA"/>
</dbReference>
<evidence type="ECO:0000313" key="1">
    <source>
        <dbReference type="EMBL" id="QOR57586.1"/>
    </source>
</evidence>
<dbReference type="KEGG" id="vg:65131734"/>
<protein>
    <submittedName>
        <fullName evidence="1">Uncharacterized protein</fullName>
    </submittedName>
</protein>
<sequence length="56" mass="6455">MQKEKRIVEILNKKFEVIPSKGGSCDDCYFLNKQTCPPKALRNCIWGGNILKEIKK</sequence>
<dbReference type="RefSeq" id="YP_010113226.1">
    <property type="nucleotide sequence ID" value="NC_055900.1"/>
</dbReference>
<evidence type="ECO:0000313" key="2">
    <source>
        <dbReference type="Proteomes" id="UP000594004"/>
    </source>
</evidence>
<dbReference type="Proteomes" id="UP000594004">
    <property type="component" value="Segment"/>
</dbReference>